<feature type="region of interest" description="Disordered" evidence="4">
    <location>
        <begin position="1"/>
        <end position="39"/>
    </location>
</feature>
<feature type="repeat" description="ANK" evidence="3">
    <location>
        <begin position="116"/>
        <end position="148"/>
    </location>
</feature>
<keyword evidence="2 3" id="KW-0040">ANK repeat</keyword>
<proteinExistence type="predicted"/>
<protein>
    <submittedName>
        <fullName evidence="5">Ankyrin repeat-containing protein</fullName>
    </submittedName>
</protein>
<keyword evidence="1" id="KW-0677">Repeat</keyword>
<evidence type="ECO:0000313" key="5">
    <source>
        <dbReference type="EMBL" id="GFR64637.1"/>
    </source>
</evidence>
<dbReference type="PANTHER" id="PTHR24126">
    <property type="entry name" value="ANKYRIN REPEAT, PH AND SEC7 DOMAIN CONTAINING PROTEIN SECG-RELATED"/>
    <property type="match status" value="1"/>
</dbReference>
<dbReference type="InterPro" id="IPR036770">
    <property type="entry name" value="Ankyrin_rpt-contain_sf"/>
</dbReference>
<feature type="repeat" description="ANK" evidence="3">
    <location>
        <begin position="149"/>
        <end position="171"/>
    </location>
</feature>
<gene>
    <name evidence="5" type="ORF">ElyMa_000183000</name>
</gene>
<sequence length="203" mass="22255">MSNKSKSLDSDSNPREKIMSATSPSDMAMETPPKTKKTRRARVLFAQLLESESPQKTEPDATLKSGFAPGANFTMKALGVLHEKEVKQMTERLTKSPEVVSLLAKSGADLNIDNANHQKPIHVAAELSSLEVVKALLDNGVDADSRGENGMTPMHYAAAKDNGDIMRFLVSWIVLTFLMVRMKAQVTSTLDTFFKVFLSSPKV</sequence>
<dbReference type="PROSITE" id="PS50088">
    <property type="entry name" value="ANK_REPEAT"/>
    <property type="match status" value="2"/>
</dbReference>
<evidence type="ECO:0000256" key="4">
    <source>
        <dbReference type="SAM" id="MobiDB-lite"/>
    </source>
</evidence>
<dbReference type="PROSITE" id="PS50297">
    <property type="entry name" value="ANK_REP_REGION"/>
    <property type="match status" value="2"/>
</dbReference>
<feature type="compositionally biased region" description="Basic and acidic residues" evidence="4">
    <location>
        <begin position="1"/>
        <end position="18"/>
    </location>
</feature>
<reference evidence="5 6" key="1">
    <citation type="journal article" date="2021" name="Elife">
        <title>Chloroplast acquisition without the gene transfer in kleptoplastic sea slugs, Plakobranchus ocellatus.</title>
        <authorList>
            <person name="Maeda T."/>
            <person name="Takahashi S."/>
            <person name="Yoshida T."/>
            <person name="Shimamura S."/>
            <person name="Takaki Y."/>
            <person name="Nagai Y."/>
            <person name="Toyoda A."/>
            <person name="Suzuki Y."/>
            <person name="Arimoto A."/>
            <person name="Ishii H."/>
            <person name="Satoh N."/>
            <person name="Nishiyama T."/>
            <person name="Hasebe M."/>
            <person name="Maruyama T."/>
            <person name="Minagawa J."/>
            <person name="Obokata J."/>
            <person name="Shigenobu S."/>
        </authorList>
    </citation>
    <scope>NUCLEOTIDE SEQUENCE [LARGE SCALE GENOMIC DNA]</scope>
</reference>
<dbReference type="AlphaFoldDB" id="A0AAV4EUT0"/>
<dbReference type="SMART" id="SM00248">
    <property type="entry name" value="ANK"/>
    <property type="match status" value="2"/>
</dbReference>
<keyword evidence="6" id="KW-1185">Reference proteome</keyword>
<dbReference type="Proteomes" id="UP000762676">
    <property type="component" value="Unassembled WGS sequence"/>
</dbReference>
<dbReference type="InterPro" id="IPR002110">
    <property type="entry name" value="Ankyrin_rpt"/>
</dbReference>
<organism evidence="5 6">
    <name type="scientific">Elysia marginata</name>
    <dbReference type="NCBI Taxonomy" id="1093978"/>
    <lineage>
        <taxon>Eukaryota</taxon>
        <taxon>Metazoa</taxon>
        <taxon>Spiralia</taxon>
        <taxon>Lophotrochozoa</taxon>
        <taxon>Mollusca</taxon>
        <taxon>Gastropoda</taxon>
        <taxon>Heterobranchia</taxon>
        <taxon>Euthyneura</taxon>
        <taxon>Panpulmonata</taxon>
        <taxon>Sacoglossa</taxon>
        <taxon>Placobranchoidea</taxon>
        <taxon>Plakobranchidae</taxon>
        <taxon>Elysia</taxon>
    </lineage>
</organism>
<dbReference type="Pfam" id="PF12796">
    <property type="entry name" value="Ank_2"/>
    <property type="match status" value="1"/>
</dbReference>
<dbReference type="EMBL" id="BMAT01000352">
    <property type="protein sequence ID" value="GFR64637.1"/>
    <property type="molecule type" value="Genomic_DNA"/>
</dbReference>
<dbReference type="Gene3D" id="1.25.40.20">
    <property type="entry name" value="Ankyrin repeat-containing domain"/>
    <property type="match status" value="1"/>
</dbReference>
<evidence type="ECO:0000256" key="1">
    <source>
        <dbReference type="ARBA" id="ARBA00022737"/>
    </source>
</evidence>
<evidence type="ECO:0000256" key="3">
    <source>
        <dbReference type="PROSITE-ProRule" id="PRU00023"/>
    </source>
</evidence>
<evidence type="ECO:0000256" key="2">
    <source>
        <dbReference type="ARBA" id="ARBA00023043"/>
    </source>
</evidence>
<accession>A0AAV4EUT0</accession>
<comment type="caution">
    <text evidence="5">The sequence shown here is derived from an EMBL/GenBank/DDBJ whole genome shotgun (WGS) entry which is preliminary data.</text>
</comment>
<evidence type="ECO:0000313" key="6">
    <source>
        <dbReference type="Proteomes" id="UP000762676"/>
    </source>
</evidence>
<dbReference type="SUPFAM" id="SSF48403">
    <property type="entry name" value="Ankyrin repeat"/>
    <property type="match status" value="1"/>
</dbReference>
<name>A0AAV4EUT0_9GAST</name>